<dbReference type="EMBL" id="JABXBU010002228">
    <property type="protein sequence ID" value="KAF8771633.1"/>
    <property type="molecule type" value="Genomic_DNA"/>
</dbReference>
<evidence type="ECO:0000313" key="2">
    <source>
        <dbReference type="EMBL" id="KAF8771633.1"/>
    </source>
</evidence>
<proteinExistence type="predicted"/>
<evidence type="ECO:0000256" key="1">
    <source>
        <dbReference type="SAM" id="SignalP"/>
    </source>
</evidence>
<feature type="signal peptide" evidence="1">
    <location>
        <begin position="1"/>
        <end position="24"/>
    </location>
</feature>
<keyword evidence="3" id="KW-1185">Reference proteome</keyword>
<reference evidence="2" key="1">
    <citation type="journal article" date="2020" name="bioRxiv">
        <title>Chromosome-level reference genome of the European wasp spider Argiope bruennichi: a resource for studies on range expansion and evolutionary adaptation.</title>
        <authorList>
            <person name="Sheffer M.M."/>
            <person name="Hoppe A."/>
            <person name="Krehenwinkel H."/>
            <person name="Uhl G."/>
            <person name="Kuss A.W."/>
            <person name="Jensen L."/>
            <person name="Jensen C."/>
            <person name="Gillespie R.G."/>
            <person name="Hoff K.J."/>
            <person name="Prost S."/>
        </authorList>
    </citation>
    <scope>NUCLEOTIDE SEQUENCE</scope>
</reference>
<feature type="chain" id="PRO_5035792960" evidence="1">
    <location>
        <begin position="25"/>
        <end position="84"/>
    </location>
</feature>
<sequence length="84" mass="9489">MFFNERFSLVLLIVCLILASEITCKDPPSNALVKIIKIFSKLIDRFSPGASDKLLEKLTKILQEWTKKIKAENAKQHKGLLSSS</sequence>
<dbReference type="Proteomes" id="UP000807504">
    <property type="component" value="Unassembled WGS sequence"/>
</dbReference>
<reference evidence="2" key="2">
    <citation type="submission" date="2020-06" db="EMBL/GenBank/DDBJ databases">
        <authorList>
            <person name="Sheffer M."/>
        </authorList>
    </citation>
    <scope>NUCLEOTIDE SEQUENCE</scope>
</reference>
<name>A0A8T0EGA4_ARGBR</name>
<accession>A0A8T0EGA4</accession>
<keyword evidence="1" id="KW-0732">Signal</keyword>
<evidence type="ECO:0000313" key="3">
    <source>
        <dbReference type="Proteomes" id="UP000807504"/>
    </source>
</evidence>
<comment type="caution">
    <text evidence="2">The sequence shown here is derived from an EMBL/GenBank/DDBJ whole genome shotgun (WGS) entry which is preliminary data.</text>
</comment>
<protein>
    <submittedName>
        <fullName evidence="2">Uncharacterized protein</fullName>
    </submittedName>
</protein>
<organism evidence="2 3">
    <name type="scientific">Argiope bruennichi</name>
    <name type="common">Wasp spider</name>
    <name type="synonym">Aranea bruennichi</name>
    <dbReference type="NCBI Taxonomy" id="94029"/>
    <lineage>
        <taxon>Eukaryota</taxon>
        <taxon>Metazoa</taxon>
        <taxon>Ecdysozoa</taxon>
        <taxon>Arthropoda</taxon>
        <taxon>Chelicerata</taxon>
        <taxon>Arachnida</taxon>
        <taxon>Araneae</taxon>
        <taxon>Araneomorphae</taxon>
        <taxon>Entelegynae</taxon>
        <taxon>Araneoidea</taxon>
        <taxon>Araneidae</taxon>
        <taxon>Argiope</taxon>
    </lineage>
</organism>
<dbReference type="AlphaFoldDB" id="A0A8T0EGA4"/>
<gene>
    <name evidence="2" type="ORF">HNY73_019017</name>
</gene>